<dbReference type="Proteomes" id="UP000230750">
    <property type="component" value="Unassembled WGS sequence"/>
</dbReference>
<dbReference type="InterPro" id="IPR050300">
    <property type="entry name" value="GDXG_lipolytic_enzyme"/>
</dbReference>
<feature type="active site" evidence="3">
    <location>
        <position position="193"/>
    </location>
</feature>
<protein>
    <submittedName>
        <fullName evidence="5">Putative arylacetamide deacetylase</fullName>
    </submittedName>
</protein>
<accession>A0A2G8JJM9</accession>
<evidence type="ECO:0000259" key="4">
    <source>
        <dbReference type="Pfam" id="PF07859"/>
    </source>
</evidence>
<dbReference type="GO" id="GO:0052689">
    <property type="term" value="F:carboxylic ester hydrolase activity"/>
    <property type="evidence" value="ECO:0007669"/>
    <property type="project" value="InterPro"/>
</dbReference>
<dbReference type="STRING" id="307972.A0A2G8JJM9"/>
<keyword evidence="2" id="KW-0378">Hydrolase</keyword>
<keyword evidence="6" id="KW-1185">Reference proteome</keyword>
<dbReference type="PANTHER" id="PTHR48081">
    <property type="entry name" value="AB HYDROLASE SUPERFAMILY PROTEIN C4A8.06C"/>
    <property type="match status" value="1"/>
</dbReference>
<dbReference type="InterPro" id="IPR029058">
    <property type="entry name" value="AB_hydrolase_fold"/>
</dbReference>
<feature type="active site" evidence="3">
    <location>
        <position position="390"/>
    </location>
</feature>
<feature type="domain" description="Alpha/beta hydrolase fold-3" evidence="4">
    <location>
        <begin position="331"/>
        <end position="392"/>
    </location>
</feature>
<dbReference type="OrthoDB" id="408631at2759"/>
<dbReference type="SUPFAM" id="SSF53474">
    <property type="entry name" value="alpha/beta-Hydrolases"/>
    <property type="match status" value="1"/>
</dbReference>
<feature type="active site" evidence="3">
    <location>
        <position position="360"/>
    </location>
</feature>
<comment type="caution">
    <text evidence="5">The sequence shown here is derived from an EMBL/GenBank/DDBJ whole genome shotgun (WGS) entry which is preliminary data.</text>
</comment>
<evidence type="ECO:0000256" key="1">
    <source>
        <dbReference type="ARBA" id="ARBA00010515"/>
    </source>
</evidence>
<evidence type="ECO:0000313" key="5">
    <source>
        <dbReference type="EMBL" id="PIK35919.1"/>
    </source>
</evidence>
<sequence>MSWFRLVSFLLLLYVAFIFYVPVPDNVNQKLQYRSVSAMTKFSKHLATLYSCFVPGTTGQVKMTRKLLDITRKWVLPSGKIYGPDVHLSVERFDGVKVHVYTPPAGISQTLLPGFIYIHGGGLGFFDPEHYDGLTRKMCLELNAVVISIDYRLTPEHVFPIPFEDSFKATKWFLLHAVDYNVDAERVAIGGDSAGGYLSTTVAQAIHDDATTHDLKLQVLLYPWLQILDLKTPSYQKYRHEIGSEGIIPLEIVTLFAAMHVYGLQTNETILEAFMTNNHISEEFKQGTLYKEKLSHSLLPLKYRDYPYYKPPTKSFPQSDDGRRIWEESSKVFLDPKLSPLLMEDLTGMPVTYIVTVEYDSIRDDGIIYGKLLEQAGVDVTWRHYDNAFHGIIWVGPGIIFEDGSKIMEEVYTFVRSKL</sequence>
<gene>
    <name evidence="5" type="ORF">BSL78_27248</name>
</gene>
<dbReference type="InterPro" id="IPR013094">
    <property type="entry name" value="AB_hydrolase_3"/>
</dbReference>
<reference evidence="5 6" key="1">
    <citation type="journal article" date="2017" name="PLoS Biol.">
        <title>The sea cucumber genome provides insights into morphological evolution and visceral regeneration.</title>
        <authorList>
            <person name="Zhang X."/>
            <person name="Sun L."/>
            <person name="Yuan J."/>
            <person name="Sun Y."/>
            <person name="Gao Y."/>
            <person name="Zhang L."/>
            <person name="Li S."/>
            <person name="Dai H."/>
            <person name="Hamel J.F."/>
            <person name="Liu C."/>
            <person name="Yu Y."/>
            <person name="Liu S."/>
            <person name="Lin W."/>
            <person name="Guo K."/>
            <person name="Jin S."/>
            <person name="Xu P."/>
            <person name="Storey K.B."/>
            <person name="Huan P."/>
            <person name="Zhang T."/>
            <person name="Zhou Y."/>
            <person name="Zhang J."/>
            <person name="Lin C."/>
            <person name="Li X."/>
            <person name="Xing L."/>
            <person name="Huo D."/>
            <person name="Sun M."/>
            <person name="Wang L."/>
            <person name="Mercier A."/>
            <person name="Li F."/>
            <person name="Yang H."/>
            <person name="Xiang J."/>
        </authorList>
    </citation>
    <scope>NUCLEOTIDE SEQUENCE [LARGE SCALE GENOMIC DNA]</scope>
    <source>
        <strain evidence="5">Shaxun</strain>
        <tissue evidence="5">Muscle</tissue>
    </source>
</reference>
<evidence type="ECO:0000256" key="2">
    <source>
        <dbReference type="ARBA" id="ARBA00022801"/>
    </source>
</evidence>
<dbReference type="GO" id="GO:0016020">
    <property type="term" value="C:membrane"/>
    <property type="evidence" value="ECO:0007669"/>
    <property type="project" value="InterPro"/>
</dbReference>
<comment type="similarity">
    <text evidence="1">Belongs to the 'GDXG' lipolytic enzyme family.</text>
</comment>
<evidence type="ECO:0000313" key="6">
    <source>
        <dbReference type="Proteomes" id="UP000230750"/>
    </source>
</evidence>
<feature type="domain" description="Alpha/beta hydrolase fold-3" evidence="4">
    <location>
        <begin position="116"/>
        <end position="253"/>
    </location>
</feature>
<dbReference type="PIRSF" id="PIRSF037251">
    <property type="entry name" value="Arylacetamide_deacetylase"/>
    <property type="match status" value="1"/>
</dbReference>
<dbReference type="AlphaFoldDB" id="A0A2G8JJM9"/>
<dbReference type="Gene3D" id="3.40.50.1820">
    <property type="entry name" value="alpha/beta hydrolase"/>
    <property type="match status" value="1"/>
</dbReference>
<dbReference type="EMBL" id="MRZV01001786">
    <property type="protein sequence ID" value="PIK35919.1"/>
    <property type="molecule type" value="Genomic_DNA"/>
</dbReference>
<name>A0A2G8JJM9_STIJA</name>
<dbReference type="InterPro" id="IPR017157">
    <property type="entry name" value="Arylacetamide_deacetylase"/>
</dbReference>
<evidence type="ECO:0000256" key="3">
    <source>
        <dbReference type="PIRSR" id="PIRSR037251-1"/>
    </source>
</evidence>
<proteinExistence type="inferred from homology"/>
<dbReference type="PANTHER" id="PTHR48081:SF8">
    <property type="entry name" value="ALPHA_BETA HYDROLASE FOLD-3 DOMAIN-CONTAINING PROTEIN-RELATED"/>
    <property type="match status" value="1"/>
</dbReference>
<organism evidence="5 6">
    <name type="scientific">Stichopus japonicus</name>
    <name type="common">Sea cucumber</name>
    <dbReference type="NCBI Taxonomy" id="307972"/>
    <lineage>
        <taxon>Eukaryota</taxon>
        <taxon>Metazoa</taxon>
        <taxon>Echinodermata</taxon>
        <taxon>Eleutherozoa</taxon>
        <taxon>Echinozoa</taxon>
        <taxon>Holothuroidea</taxon>
        <taxon>Aspidochirotacea</taxon>
        <taxon>Aspidochirotida</taxon>
        <taxon>Stichopodidae</taxon>
        <taxon>Apostichopus</taxon>
    </lineage>
</organism>
<dbReference type="Pfam" id="PF07859">
    <property type="entry name" value="Abhydrolase_3"/>
    <property type="match status" value="2"/>
</dbReference>